<evidence type="ECO:0000313" key="2">
    <source>
        <dbReference type="Proteomes" id="UP000239549"/>
    </source>
</evidence>
<dbReference type="AlphaFoldDB" id="A0A2L2XJT1"/>
<evidence type="ECO:0000313" key="1">
    <source>
        <dbReference type="EMBL" id="GBF34181.1"/>
    </source>
</evidence>
<dbReference type="EMBL" id="BFAV01000130">
    <property type="protein sequence ID" value="GBF34181.1"/>
    <property type="molecule type" value="Genomic_DNA"/>
</dbReference>
<dbReference type="RefSeq" id="WP_165792122.1">
    <property type="nucleotide sequence ID" value="NZ_BFAV01000130.1"/>
</dbReference>
<sequence length="49" mass="5580">MIIERQYSNDAEDNRKAINALARFVPRKIINQGQKITPEIPGPVINLFS</sequence>
<protein>
    <submittedName>
        <fullName evidence="1">Uncharacterized protein</fullName>
    </submittedName>
</protein>
<dbReference type="Proteomes" id="UP000239549">
    <property type="component" value="Unassembled WGS sequence"/>
</dbReference>
<organism evidence="1 2">
    <name type="scientific">Desulfocucumis palustris</name>
    <dbReference type="NCBI Taxonomy" id="1898651"/>
    <lineage>
        <taxon>Bacteria</taxon>
        <taxon>Bacillati</taxon>
        <taxon>Bacillota</taxon>
        <taxon>Clostridia</taxon>
        <taxon>Eubacteriales</taxon>
        <taxon>Desulfocucumaceae</taxon>
        <taxon>Desulfocucumis</taxon>
    </lineage>
</organism>
<keyword evidence="2" id="KW-1185">Reference proteome</keyword>
<name>A0A2L2XJT1_9FIRM</name>
<accession>A0A2L2XJT1</accession>
<reference evidence="2" key="1">
    <citation type="submission" date="2018-02" db="EMBL/GenBank/DDBJ databases">
        <title>Genome sequence of Desulfocucumis palustris strain NAW-5.</title>
        <authorList>
            <person name="Watanabe M."/>
            <person name="Kojima H."/>
            <person name="Fukui M."/>
        </authorList>
    </citation>
    <scope>NUCLEOTIDE SEQUENCE [LARGE SCALE GENOMIC DNA]</scope>
    <source>
        <strain evidence="2">NAW-5</strain>
    </source>
</reference>
<proteinExistence type="predicted"/>
<comment type="caution">
    <text evidence="1">The sequence shown here is derived from an EMBL/GenBank/DDBJ whole genome shotgun (WGS) entry which is preliminary data.</text>
</comment>
<gene>
    <name evidence="1" type="ORF">DCCM_3293</name>
</gene>